<dbReference type="InterPro" id="IPR027414">
    <property type="entry name" value="GH95_N_dom"/>
</dbReference>
<gene>
    <name evidence="4" type="ORF">FHS99_002782</name>
</gene>
<accession>A0A7W9BUR3</accession>
<evidence type="ECO:0000313" key="4">
    <source>
        <dbReference type="EMBL" id="MBB5730284.1"/>
    </source>
</evidence>
<keyword evidence="5" id="KW-1185">Reference proteome</keyword>
<dbReference type="InterPro" id="IPR049053">
    <property type="entry name" value="AFCA-like_C"/>
</dbReference>
<dbReference type="InterPro" id="IPR012341">
    <property type="entry name" value="6hp_glycosidase-like_sf"/>
</dbReference>
<name>A0A7W9BUR3_9SPHN</name>
<evidence type="ECO:0000259" key="1">
    <source>
        <dbReference type="Pfam" id="PF14498"/>
    </source>
</evidence>
<dbReference type="PANTHER" id="PTHR31084">
    <property type="entry name" value="ALPHA-L-FUCOSIDASE 2"/>
    <property type="match status" value="1"/>
</dbReference>
<feature type="domain" description="Alpha fucosidase A-like C-terminal" evidence="2">
    <location>
        <begin position="709"/>
        <end position="769"/>
    </location>
</feature>
<dbReference type="InterPro" id="IPR006311">
    <property type="entry name" value="TAT_signal"/>
</dbReference>
<dbReference type="PIRSF" id="PIRSF007663">
    <property type="entry name" value="UCP007663"/>
    <property type="match status" value="1"/>
</dbReference>
<sequence length="792" mass="84712">MDAPGGTGAPSDGVSRRGVLGASVAASAVLALPEALQAAPVPVAAGGDRLWYAQPAKVWTEALPIGNGRLGAMVFGGVAAERLQLNEDTFWAGGPYDPVNPAAAGALPEVRRLIAAGRFAEAQALANATLIGKPRGQMPYQTVGDLMLRMPTLSADVSGYRRELDLDAACATTRFTAGGVWYVREVIASPAAEVIAVRLSADRAGAIDLDLGLETPQAVTIVATADSLVLDGRGPAAEGLAGALRIAARARVVPTGGRMTRAGATLSVRGADAVTILVAVATSYRRFDDVGGDPGKIVDARIAGAARRAYRDLAADTAIEHRRLYRRVTLDLGQTALAERPTDVRIRSGDAADGAALAALYFNYARYLLICSSRAGSQPANLQGVWNDSTTPPWGSKYTININTEMNYWPAEPLALPECVAPLVALVRDLAVTGARTAGRMYGARGWVAHHNNDLWRGTAPVDGAQWGLWPLGGAWLCTHLWDHYDYGRDATYLATVYPLMKGACDFFLDTLVTDPATGRLMTSPSISPENEHHKGVAVCAGPAMDQQILRDLFDQTARAAAILKVDADYARRLGAMRARLAPDQVGAQGQLQEWQQDWDAGAPEPHHRHVSHLYGLFPSAQIDLDRTPALAAAARRSLELRGDEATGWATAWRANLWARLRDGERAHRILRFLLGPERTYPNMFDAHPPFQIDGNFGGARAIAEMLMQSEGDEILLLPALPAAWGRGRVTGLRARGAVRVDLEWSAGRLDDVVLHADRAGTHVVRLGGQRRSVTLSPGRAVRLRGPDLKQA</sequence>
<reference evidence="4 5" key="1">
    <citation type="submission" date="2020-08" db="EMBL/GenBank/DDBJ databases">
        <title>Genomic Encyclopedia of Type Strains, Phase IV (KMG-IV): sequencing the most valuable type-strain genomes for metagenomic binning, comparative biology and taxonomic classification.</title>
        <authorList>
            <person name="Goeker M."/>
        </authorList>
    </citation>
    <scope>NUCLEOTIDE SEQUENCE [LARGE SCALE GENOMIC DNA]</scope>
    <source>
        <strain evidence="4 5">DSM 103336</strain>
    </source>
</reference>
<dbReference type="InterPro" id="IPR016518">
    <property type="entry name" value="Alpha-L-fucosidase"/>
</dbReference>
<dbReference type="Pfam" id="PF14498">
    <property type="entry name" value="Glyco_hyd_65N_2"/>
    <property type="match status" value="1"/>
</dbReference>
<organism evidence="4 5">
    <name type="scientific">Sphingomonas prati</name>
    <dbReference type="NCBI Taxonomy" id="1843237"/>
    <lineage>
        <taxon>Bacteria</taxon>
        <taxon>Pseudomonadati</taxon>
        <taxon>Pseudomonadota</taxon>
        <taxon>Alphaproteobacteria</taxon>
        <taxon>Sphingomonadales</taxon>
        <taxon>Sphingomonadaceae</taxon>
        <taxon>Sphingomonas</taxon>
    </lineage>
</organism>
<dbReference type="EC" id="3.2.1.51" evidence="4"/>
<evidence type="ECO:0000313" key="5">
    <source>
        <dbReference type="Proteomes" id="UP000546701"/>
    </source>
</evidence>
<keyword evidence="4" id="KW-0326">Glycosidase</keyword>
<dbReference type="OrthoDB" id="9802600at2"/>
<comment type="caution">
    <text evidence="4">The sequence shown here is derived from an EMBL/GenBank/DDBJ whole genome shotgun (WGS) entry which is preliminary data.</text>
</comment>
<dbReference type="SUPFAM" id="SSF48208">
    <property type="entry name" value="Six-hairpin glycosidases"/>
    <property type="match status" value="1"/>
</dbReference>
<dbReference type="GO" id="GO:0005975">
    <property type="term" value="P:carbohydrate metabolic process"/>
    <property type="evidence" value="ECO:0007669"/>
    <property type="project" value="InterPro"/>
</dbReference>
<dbReference type="GO" id="GO:0004560">
    <property type="term" value="F:alpha-L-fucosidase activity"/>
    <property type="evidence" value="ECO:0007669"/>
    <property type="project" value="UniProtKB-EC"/>
</dbReference>
<dbReference type="Proteomes" id="UP000546701">
    <property type="component" value="Unassembled WGS sequence"/>
</dbReference>
<dbReference type="Pfam" id="PF22124">
    <property type="entry name" value="Glyco_hydro_95_cat"/>
    <property type="match status" value="1"/>
</dbReference>
<evidence type="ECO:0000259" key="3">
    <source>
        <dbReference type="Pfam" id="PF22124"/>
    </source>
</evidence>
<dbReference type="InterPro" id="IPR008928">
    <property type="entry name" value="6-hairpin_glycosidase_sf"/>
</dbReference>
<dbReference type="PROSITE" id="PS51318">
    <property type="entry name" value="TAT"/>
    <property type="match status" value="1"/>
</dbReference>
<evidence type="ECO:0000259" key="2">
    <source>
        <dbReference type="Pfam" id="PF21307"/>
    </source>
</evidence>
<dbReference type="Pfam" id="PF21307">
    <property type="entry name" value="Glyco_hydro_95_C"/>
    <property type="match status" value="1"/>
</dbReference>
<dbReference type="InterPro" id="IPR054363">
    <property type="entry name" value="GH95_cat"/>
</dbReference>
<dbReference type="Gene3D" id="1.50.10.10">
    <property type="match status" value="1"/>
</dbReference>
<protein>
    <submittedName>
        <fullName evidence="4">Alpha-L-fucosidase 2</fullName>
        <ecNumber evidence="4">3.2.1.51</ecNumber>
    </submittedName>
</protein>
<proteinExistence type="predicted"/>
<keyword evidence="4" id="KW-0378">Hydrolase</keyword>
<feature type="domain" description="Glycosyl hydrolase family 95 N-terminal" evidence="1">
    <location>
        <begin position="50"/>
        <end position="285"/>
    </location>
</feature>
<feature type="domain" description="Glycosyl hydrolase family 95 catalytic" evidence="3">
    <location>
        <begin position="310"/>
        <end position="707"/>
    </location>
</feature>
<dbReference type="EMBL" id="JACIJR010000006">
    <property type="protein sequence ID" value="MBB5730284.1"/>
    <property type="molecule type" value="Genomic_DNA"/>
</dbReference>
<dbReference type="AlphaFoldDB" id="A0A7W9BUR3"/>
<dbReference type="RefSeq" id="WP_157176243.1">
    <property type="nucleotide sequence ID" value="NZ_BMJP01000004.1"/>
</dbReference>
<dbReference type="PANTHER" id="PTHR31084:SF0">
    <property type="entry name" value="ALPHA-L-FUCOSIDASE 2"/>
    <property type="match status" value="1"/>
</dbReference>